<name>A0A0B5BJY2_9BACT</name>
<evidence type="ECO:0000313" key="2">
    <source>
        <dbReference type="Proteomes" id="UP000057609"/>
    </source>
</evidence>
<reference evidence="1 2" key="1">
    <citation type="journal article" date="2015" name="Genome Announc.">
        <title>Complete Genome of Geobacter pickeringii G13T, a Metal-Reducing Isolate from Sedimentary Kaolin Deposits.</title>
        <authorList>
            <person name="Badalamenti J.P."/>
            <person name="Bond D.R."/>
        </authorList>
    </citation>
    <scope>NUCLEOTIDE SEQUENCE [LARGE SCALE GENOMIC DNA]</scope>
    <source>
        <strain evidence="1 2">G13</strain>
    </source>
</reference>
<sequence>MGEVRNAGGMEAVFREAEVATDAANLLALGSLIDSLAGGLPGGVPGREAAEAARATAALERLARASGLF</sequence>
<accession>A0A0B5BJY2</accession>
<keyword evidence="2" id="KW-1185">Reference proteome</keyword>
<dbReference type="HOGENOM" id="CLU_2770006_0_0_7"/>
<dbReference type="RefSeq" id="WP_039744281.1">
    <property type="nucleotide sequence ID" value="NZ_CP009788.1"/>
</dbReference>
<dbReference type="Proteomes" id="UP000057609">
    <property type="component" value="Chromosome"/>
</dbReference>
<organism evidence="1 2">
    <name type="scientific">Geobacter pickeringii</name>
    <dbReference type="NCBI Taxonomy" id="345632"/>
    <lineage>
        <taxon>Bacteria</taxon>
        <taxon>Pseudomonadati</taxon>
        <taxon>Thermodesulfobacteriota</taxon>
        <taxon>Desulfuromonadia</taxon>
        <taxon>Geobacterales</taxon>
        <taxon>Geobacteraceae</taxon>
        <taxon>Geobacter</taxon>
    </lineage>
</organism>
<dbReference type="EMBL" id="CP009788">
    <property type="protein sequence ID" value="AJE04361.1"/>
    <property type="molecule type" value="Genomic_DNA"/>
</dbReference>
<gene>
    <name evidence="1" type="ORF">GPICK_14265</name>
</gene>
<evidence type="ECO:0000313" key="1">
    <source>
        <dbReference type="EMBL" id="AJE04361.1"/>
    </source>
</evidence>
<dbReference type="AlphaFoldDB" id="A0A0B5BJY2"/>
<proteinExistence type="predicted"/>
<protein>
    <submittedName>
        <fullName evidence="1">Uncharacterized protein</fullName>
    </submittedName>
</protein>
<dbReference type="STRING" id="345632.GPICK_14265"/>
<dbReference type="KEGG" id="gpi:GPICK_14265"/>